<dbReference type="PANTHER" id="PTHR12289:SF41">
    <property type="entry name" value="FAILED AXON CONNECTIONS-RELATED"/>
    <property type="match status" value="1"/>
</dbReference>
<accession>A0A7J7JVS9</accession>
<keyword evidence="9" id="KW-1185">Reference proteome</keyword>
<keyword evidence="6" id="KW-0472">Membrane</keyword>
<dbReference type="GO" id="GO:0015031">
    <property type="term" value="P:protein transport"/>
    <property type="evidence" value="ECO:0007669"/>
    <property type="project" value="UniProtKB-KW"/>
</dbReference>
<dbReference type="InterPro" id="IPR050931">
    <property type="entry name" value="Mito_Protein_Transport_Metaxin"/>
</dbReference>
<dbReference type="InterPro" id="IPR019564">
    <property type="entry name" value="Sam37/metaxin_N"/>
</dbReference>
<keyword evidence="5" id="KW-0496">Mitochondrion</keyword>
<dbReference type="GO" id="GO:0001401">
    <property type="term" value="C:SAM complex"/>
    <property type="evidence" value="ECO:0007669"/>
    <property type="project" value="InterPro"/>
</dbReference>
<name>A0A7J7JVS9_BUGNE</name>
<organism evidence="8 9">
    <name type="scientific">Bugula neritina</name>
    <name type="common">Brown bryozoan</name>
    <name type="synonym">Sertularia neritina</name>
    <dbReference type="NCBI Taxonomy" id="10212"/>
    <lineage>
        <taxon>Eukaryota</taxon>
        <taxon>Metazoa</taxon>
        <taxon>Spiralia</taxon>
        <taxon>Lophotrochozoa</taxon>
        <taxon>Bryozoa</taxon>
        <taxon>Gymnolaemata</taxon>
        <taxon>Cheilostomatida</taxon>
        <taxon>Flustrina</taxon>
        <taxon>Buguloidea</taxon>
        <taxon>Bugulidae</taxon>
        <taxon>Bugula</taxon>
    </lineage>
</organism>
<feature type="domain" description="Mitochondrial outer membrane transport complex Sam37/metaxin N-terminal" evidence="7">
    <location>
        <begin position="35"/>
        <end position="158"/>
    </location>
</feature>
<proteinExistence type="predicted"/>
<evidence type="ECO:0000313" key="8">
    <source>
        <dbReference type="EMBL" id="KAF6029456.1"/>
    </source>
</evidence>
<keyword evidence="2" id="KW-0813">Transport</keyword>
<evidence type="ECO:0000256" key="5">
    <source>
        <dbReference type="ARBA" id="ARBA00023128"/>
    </source>
</evidence>
<dbReference type="Proteomes" id="UP000593567">
    <property type="component" value="Unassembled WGS sequence"/>
</dbReference>
<dbReference type="GO" id="GO:0007005">
    <property type="term" value="P:mitochondrion organization"/>
    <property type="evidence" value="ECO:0007669"/>
    <property type="project" value="TreeGrafter"/>
</dbReference>
<reference evidence="8" key="1">
    <citation type="submission" date="2020-06" db="EMBL/GenBank/DDBJ databases">
        <title>Draft genome of Bugula neritina, a colonial animal packing powerful symbionts and potential medicines.</title>
        <authorList>
            <person name="Rayko M."/>
        </authorList>
    </citation>
    <scope>NUCLEOTIDE SEQUENCE [LARGE SCALE GENOMIC DNA]</scope>
    <source>
        <strain evidence="8">Kwan_BN1</strain>
    </source>
</reference>
<keyword evidence="3" id="KW-1000">Mitochondrion outer membrane</keyword>
<dbReference type="OrthoDB" id="5835136at2759"/>
<gene>
    <name evidence="8" type="ORF">EB796_012233</name>
</gene>
<dbReference type="EMBL" id="VXIV02001814">
    <property type="protein sequence ID" value="KAF6029456.1"/>
    <property type="molecule type" value="Genomic_DNA"/>
</dbReference>
<evidence type="ECO:0000256" key="2">
    <source>
        <dbReference type="ARBA" id="ARBA00022448"/>
    </source>
</evidence>
<evidence type="ECO:0000256" key="4">
    <source>
        <dbReference type="ARBA" id="ARBA00022927"/>
    </source>
</evidence>
<evidence type="ECO:0000259" key="7">
    <source>
        <dbReference type="Pfam" id="PF10568"/>
    </source>
</evidence>
<evidence type="ECO:0000256" key="3">
    <source>
        <dbReference type="ARBA" id="ARBA00022787"/>
    </source>
</evidence>
<evidence type="ECO:0000313" key="9">
    <source>
        <dbReference type="Proteomes" id="UP000593567"/>
    </source>
</evidence>
<evidence type="ECO:0000256" key="1">
    <source>
        <dbReference type="ARBA" id="ARBA00004294"/>
    </source>
</evidence>
<comment type="subcellular location">
    <subcellularLocation>
        <location evidence="1">Mitochondrion outer membrane</location>
    </subcellularLocation>
</comment>
<protein>
    <submittedName>
        <fullName evidence="8">MTX3</fullName>
    </submittedName>
</protein>
<comment type="caution">
    <text evidence="8">The sequence shown here is derived from an EMBL/GenBank/DDBJ whole genome shotgun (WGS) entry which is preliminary data.</text>
</comment>
<evidence type="ECO:0000256" key="6">
    <source>
        <dbReference type="ARBA" id="ARBA00023136"/>
    </source>
</evidence>
<dbReference type="PANTHER" id="PTHR12289">
    <property type="entry name" value="METAXIN RELATED"/>
    <property type="match status" value="1"/>
</dbReference>
<sequence>MIMYSYRKMSGMEMPQITIFPSSAKSELPSFDPDSLTVLAYSKFGNAKLDLKTENFGRFKFLGNTGPIPSLVEASKTSEDVDSIIDALRELKFGTDFHLSQKLCADTLAFLEMMKYKLRPAVMHTFWLEEVNYSELTREMYATCFSLPSSIFYPRWRRLAAIDYVYTSEGGNMDCIDQNDVEHKVGIANLQASVMR</sequence>
<keyword evidence="4" id="KW-0653">Protein transport</keyword>
<dbReference type="Pfam" id="PF10568">
    <property type="entry name" value="Tom37"/>
    <property type="match status" value="1"/>
</dbReference>
<dbReference type="AlphaFoldDB" id="A0A7J7JVS9"/>